<name>A0A0X8H1B9_9FIRM</name>
<dbReference type="EMBL" id="CP013213">
    <property type="protein sequence ID" value="AMC94270.1"/>
    <property type="molecule type" value="Genomic_DNA"/>
</dbReference>
<dbReference type="AlphaFoldDB" id="A0A0X8H1B9"/>
<dbReference type="RefSeq" id="WP_067633808.1">
    <property type="nucleotide sequence ID" value="NZ_CP013213.1"/>
</dbReference>
<dbReference type="InterPro" id="IPR051534">
    <property type="entry name" value="CBASS_pafABC_assoc_protein"/>
</dbReference>
<dbReference type="InterPro" id="IPR057727">
    <property type="entry name" value="WCX_dom"/>
</dbReference>
<dbReference type="SUPFAM" id="SSF46785">
    <property type="entry name" value="Winged helix' DNA-binding domain"/>
    <property type="match status" value="1"/>
</dbReference>
<organism evidence="4 5">
    <name type="scientific">Erysipelothrix larvae</name>
    <dbReference type="NCBI Taxonomy" id="1514105"/>
    <lineage>
        <taxon>Bacteria</taxon>
        <taxon>Bacillati</taxon>
        <taxon>Bacillota</taxon>
        <taxon>Erysipelotrichia</taxon>
        <taxon>Erysipelotrichales</taxon>
        <taxon>Erysipelotrichaceae</taxon>
        <taxon>Erysipelothrix</taxon>
    </lineage>
</organism>
<dbReference type="InterPro" id="IPR036388">
    <property type="entry name" value="WH-like_DNA-bd_sf"/>
</dbReference>
<feature type="domain" description="Helix-turn-helix type 11" evidence="1">
    <location>
        <begin position="10"/>
        <end position="61"/>
    </location>
</feature>
<dbReference type="PROSITE" id="PS52050">
    <property type="entry name" value="WYL"/>
    <property type="match status" value="1"/>
</dbReference>
<dbReference type="Gene3D" id="1.10.10.10">
    <property type="entry name" value="Winged helix-like DNA-binding domain superfamily/Winged helix DNA-binding domain"/>
    <property type="match status" value="1"/>
</dbReference>
<feature type="domain" description="WYL" evidence="2">
    <location>
        <begin position="138"/>
        <end position="203"/>
    </location>
</feature>
<keyword evidence="5" id="KW-1185">Reference proteome</keyword>
<evidence type="ECO:0008006" key="6">
    <source>
        <dbReference type="Google" id="ProtNLM"/>
    </source>
</evidence>
<dbReference type="Pfam" id="PF25583">
    <property type="entry name" value="WCX"/>
    <property type="match status" value="1"/>
</dbReference>
<evidence type="ECO:0000259" key="3">
    <source>
        <dbReference type="Pfam" id="PF25583"/>
    </source>
</evidence>
<dbReference type="InterPro" id="IPR036390">
    <property type="entry name" value="WH_DNA-bd_sf"/>
</dbReference>
<dbReference type="PANTHER" id="PTHR34580:SF1">
    <property type="entry name" value="PROTEIN PAFC"/>
    <property type="match status" value="1"/>
</dbReference>
<protein>
    <recommendedName>
        <fullName evidence="6">HTH deoR-type domain-containing protein</fullName>
    </recommendedName>
</protein>
<dbReference type="InterPro" id="IPR013196">
    <property type="entry name" value="HTH_11"/>
</dbReference>
<evidence type="ECO:0000313" key="5">
    <source>
        <dbReference type="Proteomes" id="UP000063781"/>
    </source>
</evidence>
<dbReference type="Pfam" id="PF13280">
    <property type="entry name" value="WYL"/>
    <property type="match status" value="1"/>
</dbReference>
<evidence type="ECO:0000313" key="4">
    <source>
        <dbReference type="EMBL" id="AMC94270.1"/>
    </source>
</evidence>
<dbReference type="STRING" id="1514105.AOC36_09850"/>
<dbReference type="KEGG" id="erl:AOC36_09850"/>
<feature type="domain" description="WCX" evidence="3">
    <location>
        <begin position="231"/>
        <end position="304"/>
    </location>
</feature>
<dbReference type="PANTHER" id="PTHR34580">
    <property type="match status" value="1"/>
</dbReference>
<proteinExistence type="predicted"/>
<accession>A0A0X8H1B9</accession>
<dbReference type="OrthoDB" id="9815009at2"/>
<evidence type="ECO:0000259" key="1">
    <source>
        <dbReference type="Pfam" id="PF08279"/>
    </source>
</evidence>
<gene>
    <name evidence="4" type="ORF">AOC36_09850</name>
</gene>
<dbReference type="Proteomes" id="UP000063781">
    <property type="component" value="Chromosome"/>
</dbReference>
<evidence type="ECO:0000259" key="2">
    <source>
        <dbReference type="Pfam" id="PF13280"/>
    </source>
</evidence>
<reference evidence="4 5" key="1">
    <citation type="submission" date="2015-10" db="EMBL/GenBank/DDBJ databases">
        <title>Erysipelothrix larvae sp. LV19 isolated from the larval gut of the rhinoceros beetle, Trypoxylus dichotomus.</title>
        <authorList>
            <person name="Lim S."/>
            <person name="Kim B.-C."/>
        </authorList>
    </citation>
    <scope>NUCLEOTIDE SEQUENCE [LARGE SCALE GENOMIC DNA]</scope>
    <source>
        <strain evidence="4 5">LV19</strain>
    </source>
</reference>
<sequence>MSRLTDTLLMLDMLSTRSIVSIQELAQEFNVTPRTVQRMRDDLEYIGYRIETIMGPGGGYRLMNSSQIHPLAFTTEEINHVRQGLETLLSQQDTSFGSDFVRAISKLYHQFDLSGNHVSVSAFKSVRLNVDGVQYQTHIKTLEQAIEHHQRVSITYQKNPRQTKSYIFEPYELILVDQIWYVHGYIKNSHQVSFRVSRLVSVDLLDESYLVDTQYSSKGVMSDFGFKINPVRLKVLISSRDYFSEYIWGDDQRIEWLDDKQYVLEVTFPNKFVAKSFILEGGSSMAVIEPESLVSWIKEEAQKIIQTYL</sequence>
<dbReference type="InterPro" id="IPR026881">
    <property type="entry name" value="WYL_dom"/>
</dbReference>
<dbReference type="Pfam" id="PF08279">
    <property type="entry name" value="HTH_11"/>
    <property type="match status" value="1"/>
</dbReference>